<feature type="transmembrane region" description="Helical" evidence="1">
    <location>
        <begin position="20"/>
        <end position="38"/>
    </location>
</feature>
<organism evidence="2 3">
    <name type="scientific">Cytobacillus oceanisediminis</name>
    <dbReference type="NCBI Taxonomy" id="665099"/>
    <lineage>
        <taxon>Bacteria</taxon>
        <taxon>Bacillati</taxon>
        <taxon>Bacillota</taxon>
        <taxon>Bacilli</taxon>
        <taxon>Bacillales</taxon>
        <taxon>Bacillaceae</taxon>
        <taxon>Cytobacillus</taxon>
    </lineage>
</organism>
<dbReference type="GO" id="GO:0140359">
    <property type="term" value="F:ABC-type transporter activity"/>
    <property type="evidence" value="ECO:0007669"/>
    <property type="project" value="InterPro"/>
</dbReference>
<dbReference type="Pfam" id="PF12679">
    <property type="entry name" value="ABC2_membrane_2"/>
    <property type="match status" value="1"/>
</dbReference>
<reference evidence="2 3" key="1">
    <citation type="journal article" date="2015" name="Stand. Genomic Sci.">
        <title>Genomic Encyclopedia of Bacterial and Archaeal Type Strains, Phase III: the genomes of soil and plant-associated and newly described type strains.</title>
        <authorList>
            <person name="Whitman W.B."/>
            <person name="Woyke T."/>
            <person name="Klenk H.P."/>
            <person name="Zhou Y."/>
            <person name="Lilburn T.G."/>
            <person name="Beck B.J."/>
            <person name="De Vos P."/>
            <person name="Vandamme P."/>
            <person name="Eisen J.A."/>
            <person name="Garrity G."/>
            <person name="Hugenholtz P."/>
            <person name="Kyrpides N.C."/>
        </authorList>
    </citation>
    <scope>NUCLEOTIDE SEQUENCE [LARGE SCALE GENOMIC DNA]</scope>
    <source>
        <strain evidence="2 3">CGMCC 1.10115</strain>
    </source>
</reference>
<accession>A0A562JAQ8</accession>
<evidence type="ECO:0000256" key="1">
    <source>
        <dbReference type="SAM" id="Phobius"/>
    </source>
</evidence>
<name>A0A562JAQ8_9BACI</name>
<evidence type="ECO:0000313" key="2">
    <source>
        <dbReference type="EMBL" id="TWH80193.1"/>
    </source>
</evidence>
<evidence type="ECO:0000313" key="3">
    <source>
        <dbReference type="Proteomes" id="UP000318667"/>
    </source>
</evidence>
<gene>
    <name evidence="2" type="ORF">IQ19_04656</name>
</gene>
<dbReference type="GeneID" id="65405742"/>
<dbReference type="OrthoDB" id="8613028at2"/>
<keyword evidence="3" id="KW-1185">Reference proteome</keyword>
<sequence length="319" mass="36429">MLRLIQNEWMKIFRRPGTYVMLGLLLIMTTVAGAFIKYQESGGTVPDNSEWKRGLQTQNESYQKQLDEMGEMAPREMKEQYQREIAINEYRIENDISPNQDYSIWGFVTDTSQLIEFAGLFTIIIAGGIVASEFNWGTIKLLLIRPIKRGKILASKYITVVLFGLMLLFILFAYSALLGALLFGMPEEAAPYLNYYNGAVTEQSMAIHLIIYYGLKSITMLMLATMAFMISAVFRNSSLAIGLSLFLMFMGGQVTRLISMKYDWAKYSLFANTDLLQYFEGVPMVQGMTLGFSIMMIFIYFLFFQALAFYVFKKRDVAA</sequence>
<protein>
    <submittedName>
        <fullName evidence="2">ABC-2 type transport system permease protein</fullName>
    </submittedName>
</protein>
<feature type="transmembrane region" description="Helical" evidence="1">
    <location>
        <begin position="239"/>
        <end position="259"/>
    </location>
</feature>
<feature type="transmembrane region" description="Helical" evidence="1">
    <location>
        <begin position="157"/>
        <end position="185"/>
    </location>
</feature>
<dbReference type="EMBL" id="VLKI01000020">
    <property type="protein sequence ID" value="TWH80193.1"/>
    <property type="molecule type" value="Genomic_DNA"/>
</dbReference>
<keyword evidence="1" id="KW-0812">Transmembrane</keyword>
<feature type="transmembrane region" description="Helical" evidence="1">
    <location>
        <begin position="205"/>
        <end position="227"/>
    </location>
</feature>
<proteinExistence type="predicted"/>
<feature type="transmembrane region" description="Helical" evidence="1">
    <location>
        <begin position="290"/>
        <end position="312"/>
    </location>
</feature>
<dbReference type="PANTHER" id="PTHR37305:SF1">
    <property type="entry name" value="MEMBRANE PROTEIN"/>
    <property type="match status" value="1"/>
</dbReference>
<comment type="caution">
    <text evidence="2">The sequence shown here is derived from an EMBL/GenBank/DDBJ whole genome shotgun (WGS) entry which is preliminary data.</text>
</comment>
<keyword evidence="1" id="KW-0472">Membrane</keyword>
<feature type="transmembrane region" description="Helical" evidence="1">
    <location>
        <begin position="117"/>
        <end position="136"/>
    </location>
</feature>
<dbReference type="GO" id="GO:0005886">
    <property type="term" value="C:plasma membrane"/>
    <property type="evidence" value="ECO:0007669"/>
    <property type="project" value="UniProtKB-SubCell"/>
</dbReference>
<keyword evidence="1" id="KW-1133">Transmembrane helix</keyword>
<dbReference type="RefSeq" id="WP_144545334.1">
    <property type="nucleotide sequence ID" value="NZ_CBCSDC010000023.1"/>
</dbReference>
<dbReference type="AlphaFoldDB" id="A0A562JAQ8"/>
<dbReference type="PANTHER" id="PTHR37305">
    <property type="entry name" value="INTEGRAL MEMBRANE PROTEIN-RELATED"/>
    <property type="match status" value="1"/>
</dbReference>
<dbReference type="Proteomes" id="UP000318667">
    <property type="component" value="Unassembled WGS sequence"/>
</dbReference>